<dbReference type="Proteomes" id="UP000334923">
    <property type="component" value="Unassembled WGS sequence"/>
</dbReference>
<reference evidence="2 3" key="1">
    <citation type="submission" date="2019-09" db="EMBL/GenBank/DDBJ databases">
        <authorList>
            <person name="Cremers G."/>
        </authorList>
    </citation>
    <scope>NUCLEOTIDE SEQUENCE [LARGE SCALE GENOMIC DNA]</scope>
    <source>
        <strain evidence="2">4A</strain>
    </source>
</reference>
<evidence type="ECO:0000259" key="1">
    <source>
        <dbReference type="Pfam" id="PF08378"/>
    </source>
</evidence>
<dbReference type="RefSeq" id="WP_142660394.1">
    <property type="nucleotide sequence ID" value="NZ_CABFVA020000082.1"/>
</dbReference>
<dbReference type="InterPro" id="IPR027417">
    <property type="entry name" value="P-loop_NTPase"/>
</dbReference>
<proteinExistence type="predicted"/>
<sequence length="1113" mass="121735">MASIEIFIGAPIEYASERATLKHACEFLSGHGIPAVILANVNLGDRQVDLVIAIDHAALVIESKGFTSALRGGYNGDWETRLASGAWKKFRNPYLQALSEKMALRDAMRIFAGAEVPYPGAALVFVPAVPPGSTIKRGNLKVSIGGLDELPAFITSMKRDGWPLDQWRAFAAQHRLLPAPSIDAALSLQLLDAEQLLGAYREAFMRTYGGAASEMVPMLCVCEGEELSSEVVLDRSVQGDNVLLTGPSGCGKSLLSYRIGLAGLARGNVPIIVPAKDFEENFRDVVNREAALLEAESAGAVISAARRLNRRLMLVVDGYNECMPGERQRLTRSIAAAVKRYDAQAVISSRMPLERGDLLPSRSYAVQIPDTKTKLAIAQQAAGGVSAEPFEELLGSVASGLEAKMIGQLGQQLPPDTSKYGLFDAYVRERLGSAASDGIRALSRIAGMMTERITFGLSVRELDRLSDREGISGALLQKLADANILGRRGDRVSFSHEMFLNVFAAEAIIRRADDDPEAVVTALRLPQHLEMKPFVLGAIDDNSFRRQVLPQLSDERVIRACLAGQCGPDARLWANERCDEVLARVGQEIESVQFDVSDEFMWHVQAKPETVQSWSAQDRAILAVIPDELIAGRRLDELLSLIGKMDDRLEEEHRRLLDQAREKKLGLRTGLYAVCYADVMMPKIGLSCICSPIGKGLLYSGPKVAANANLLGRLQSEALSPGQIGLLIELDRYSERDAPSIGTILPGILVRMWPKATRHLRLGLMRAAERSAHALNDDERRALIAAIKATCMTNSGLDYCGRLDALKSLGALDDDQEEHVATVRAEMNEVLADRDNPDSWRRAAGLWNAQFDHPYDGAYWEGWYDLSGDDRKVLQVMAAKSVDCDSMFTPSLIAEVASHSEPAVAPIIERFTGLPPKKNPFFHDSIRTFAMAHVALARLRCPLPDRSAEAVSAADHALLASGRLLYWLHRDDLPLSERKSNCAAPLAILSRHETGVAAAVVGEFLMSDLIEKARPLAGSEPIVTSFGQFFPDEIAAIYRAALEKSTLQSGYFEFFRIEDVIAKALVNVGRYGSASDIPLLRSWSIHSDLGRFAIQAIREIEEAPGQMKLRAKG</sequence>
<evidence type="ECO:0000313" key="3">
    <source>
        <dbReference type="Proteomes" id="UP000334923"/>
    </source>
</evidence>
<dbReference type="Pfam" id="PF08378">
    <property type="entry name" value="NERD"/>
    <property type="match status" value="1"/>
</dbReference>
<accession>A0A5E6MD07</accession>
<keyword evidence="3" id="KW-1185">Reference proteome</keyword>
<feature type="domain" description="NERD" evidence="1">
    <location>
        <begin position="17"/>
        <end position="108"/>
    </location>
</feature>
<dbReference type="EMBL" id="CABFVA020000082">
    <property type="protein sequence ID" value="VVM07101.1"/>
    <property type="molecule type" value="Genomic_DNA"/>
</dbReference>
<dbReference type="SUPFAM" id="SSF52540">
    <property type="entry name" value="P-loop containing nucleoside triphosphate hydrolases"/>
    <property type="match status" value="1"/>
</dbReference>
<gene>
    <name evidence="2" type="ORF">MAMT_01564</name>
</gene>
<dbReference type="OrthoDB" id="1373492at2"/>
<organism evidence="2 3">
    <name type="scientific">Methylacidimicrobium tartarophylax</name>
    <dbReference type="NCBI Taxonomy" id="1041768"/>
    <lineage>
        <taxon>Bacteria</taxon>
        <taxon>Pseudomonadati</taxon>
        <taxon>Verrucomicrobiota</taxon>
        <taxon>Methylacidimicrobium</taxon>
    </lineage>
</organism>
<evidence type="ECO:0000313" key="2">
    <source>
        <dbReference type="EMBL" id="VVM07101.1"/>
    </source>
</evidence>
<dbReference type="Gene3D" id="3.40.50.300">
    <property type="entry name" value="P-loop containing nucleotide triphosphate hydrolases"/>
    <property type="match status" value="1"/>
</dbReference>
<name>A0A5E6MD07_9BACT</name>
<dbReference type="InterPro" id="IPR011528">
    <property type="entry name" value="NERD"/>
</dbReference>
<dbReference type="AlphaFoldDB" id="A0A5E6MD07"/>
<protein>
    <recommendedName>
        <fullName evidence="1">NERD domain-containing protein</fullName>
    </recommendedName>
</protein>